<dbReference type="CDD" id="cd12117">
    <property type="entry name" value="A_NRPS_Srf_like"/>
    <property type="match status" value="1"/>
</dbReference>
<dbReference type="GO" id="GO:0005737">
    <property type="term" value="C:cytoplasm"/>
    <property type="evidence" value="ECO:0007669"/>
    <property type="project" value="TreeGrafter"/>
</dbReference>
<dbReference type="GO" id="GO:0031177">
    <property type="term" value="F:phosphopantetheine binding"/>
    <property type="evidence" value="ECO:0007669"/>
    <property type="project" value="TreeGrafter"/>
</dbReference>
<dbReference type="InterPro" id="IPR010071">
    <property type="entry name" value="AA_adenyl_dom"/>
</dbReference>
<name>A0A191V9X6_9ACTN</name>
<organism evidence="3 5">
    <name type="scientific">Streptomyces parvulus</name>
    <dbReference type="NCBI Taxonomy" id="146923"/>
    <lineage>
        <taxon>Bacteria</taxon>
        <taxon>Bacillati</taxon>
        <taxon>Actinomycetota</taxon>
        <taxon>Actinomycetes</taxon>
        <taxon>Kitasatosporales</taxon>
        <taxon>Streptomycetaceae</taxon>
        <taxon>Streptomyces</taxon>
    </lineage>
</organism>
<geneLocation type="plasmid" evidence="3">
    <name>pSPA1</name>
</geneLocation>
<dbReference type="Pfam" id="PF00501">
    <property type="entry name" value="AMP-binding"/>
    <property type="match status" value="1"/>
</dbReference>
<dbReference type="PANTHER" id="PTHR45527:SF1">
    <property type="entry name" value="FATTY ACID SYNTHASE"/>
    <property type="match status" value="1"/>
</dbReference>
<dbReference type="Proteomes" id="UP001585018">
    <property type="component" value="Unassembled WGS sequence"/>
</dbReference>
<dbReference type="GO" id="GO:0043041">
    <property type="term" value="P:amino acid activation for nonribosomal peptide biosynthetic process"/>
    <property type="evidence" value="ECO:0007669"/>
    <property type="project" value="TreeGrafter"/>
</dbReference>
<dbReference type="EMBL" id="CP015867">
    <property type="protein sequence ID" value="ANJ11829.1"/>
    <property type="molecule type" value="Genomic_DNA"/>
</dbReference>
<dbReference type="GO" id="GO:0044550">
    <property type="term" value="P:secondary metabolite biosynthetic process"/>
    <property type="evidence" value="ECO:0007669"/>
    <property type="project" value="TreeGrafter"/>
</dbReference>
<evidence type="ECO:0000313" key="5">
    <source>
        <dbReference type="Proteomes" id="UP000078468"/>
    </source>
</evidence>
<evidence type="ECO:0000313" key="4">
    <source>
        <dbReference type="EMBL" id="MFB8753781.1"/>
    </source>
</evidence>
<keyword evidence="6" id="KW-1185">Reference proteome</keyword>
<evidence type="ECO:0000259" key="2">
    <source>
        <dbReference type="Pfam" id="PF13193"/>
    </source>
</evidence>
<dbReference type="Pfam" id="PF13193">
    <property type="entry name" value="AMP-binding_C"/>
    <property type="match status" value="1"/>
</dbReference>
<dbReference type="Gene3D" id="2.30.38.10">
    <property type="entry name" value="Luciferase, Domain 3"/>
    <property type="match status" value="1"/>
</dbReference>
<dbReference type="InterPro" id="IPR045851">
    <property type="entry name" value="AMP-bd_C_sf"/>
</dbReference>
<dbReference type="KEGG" id="spav:Spa2297_32410"/>
<keyword evidence="3" id="KW-0614">Plasmid</keyword>
<dbReference type="InterPro" id="IPR025110">
    <property type="entry name" value="AMP-bd_C"/>
</dbReference>
<dbReference type="GeneID" id="91309620"/>
<dbReference type="Proteomes" id="UP000078468">
    <property type="component" value="Plasmid pspa1"/>
</dbReference>
<dbReference type="SUPFAM" id="SSF56801">
    <property type="entry name" value="Acetyl-CoA synthetase-like"/>
    <property type="match status" value="1"/>
</dbReference>
<dbReference type="Gene3D" id="3.30.300.30">
    <property type="match status" value="1"/>
</dbReference>
<protein>
    <submittedName>
        <fullName evidence="4">Amino acid adenylation domain-containing protein</fullName>
    </submittedName>
    <submittedName>
        <fullName evidence="3">Peptide synthetase</fullName>
    </submittedName>
</protein>
<feature type="domain" description="AMP-binding enzyme C-terminal" evidence="2">
    <location>
        <begin position="437"/>
        <end position="508"/>
    </location>
</feature>
<dbReference type="AlphaFoldDB" id="A0A191V9X6"/>
<reference evidence="4 6" key="2">
    <citation type="submission" date="2024-01" db="EMBL/GenBank/DDBJ databases">
        <title>Genome mining of biosynthetic gene clusters to explore secondary metabolites of Streptomyces sp.</title>
        <authorList>
            <person name="Baig A."/>
            <person name="Ajitkumar Shintre N."/>
            <person name="Kumar H."/>
            <person name="Anbarasu A."/>
            <person name="Ramaiah S."/>
        </authorList>
    </citation>
    <scope>NUCLEOTIDE SEQUENCE [LARGE SCALE GENOMIC DNA]</scope>
    <source>
        <strain evidence="4 6">A03</strain>
    </source>
</reference>
<dbReference type="NCBIfam" id="TIGR01733">
    <property type="entry name" value="AA-adenyl-dom"/>
    <property type="match status" value="1"/>
</dbReference>
<dbReference type="RefSeq" id="WP_064732156.1">
    <property type="nucleotide sequence ID" value="NZ_BMRX01000023.1"/>
</dbReference>
<accession>A0A191V9X6</accession>
<dbReference type="InterPro" id="IPR000873">
    <property type="entry name" value="AMP-dep_synth/lig_dom"/>
</dbReference>
<gene>
    <name evidence="3" type="ORF">Spa2297_32410</name>
    <name evidence="4" type="ORF">VSS30_33725</name>
</gene>
<evidence type="ECO:0000313" key="3">
    <source>
        <dbReference type="EMBL" id="ANJ11829.1"/>
    </source>
</evidence>
<dbReference type="PROSITE" id="PS00455">
    <property type="entry name" value="AMP_BINDING"/>
    <property type="match status" value="1"/>
</dbReference>
<proteinExistence type="predicted"/>
<dbReference type="Gene3D" id="3.40.50.980">
    <property type="match status" value="2"/>
</dbReference>
<evidence type="ECO:0000259" key="1">
    <source>
        <dbReference type="Pfam" id="PF00501"/>
    </source>
</evidence>
<sequence length="524" mass="56845">MDRLTGGEAALSVHRRINRTTVPYPDDRGVKELFEATAARLPEATALIHRERVITYRDLNRAANGIAAALRRRGVSPGAAVVVGVARSPELIASILAVLKCGGHYVPVDLAWPAERLRAVVGQTGAAHVVTDASGQVARDLPGLAVLSPDAPPVEADPVLRTGPDDLAYINFTSGSTGRPKGVPIRHRSIARLVFEARYARLGERSRILQLAPVYFDAATFEIWGALLHGGTCVLYPSPRIRLSELKRTVATHGVTVVFLTTALFNTVVEEGPAALDQVETVLTGGELHSMRHLREAVARYGPGKVVNVYGPTECTTFATCFPLDLNRLPESVTDLPIGRPLQNTRLYVVDGDTLCPPGTTGEICLAGPGLSPGYLDPRDAARRNFAEYEIDGSRELLYRTGDRGRLREDGEVVFEGRLDDQVKINGFRIELGEVAHHLNRHPGVRFSHVAVEENGAGEKGLIAFAVPRDERCTVQEITEFLHDHLPRYMIPKAIHLRDSLPLSGTGKVDRQALVMERAGGGAS</sequence>
<evidence type="ECO:0000313" key="6">
    <source>
        <dbReference type="Proteomes" id="UP001585018"/>
    </source>
</evidence>
<dbReference type="InterPro" id="IPR020845">
    <property type="entry name" value="AMP-binding_CS"/>
</dbReference>
<feature type="domain" description="AMP-dependent synthetase/ligase" evidence="1">
    <location>
        <begin position="34"/>
        <end position="376"/>
    </location>
</feature>
<dbReference type="EMBL" id="JAYMRR010000031">
    <property type="protein sequence ID" value="MFB8753781.1"/>
    <property type="molecule type" value="Genomic_DNA"/>
</dbReference>
<dbReference type="PANTHER" id="PTHR45527">
    <property type="entry name" value="NONRIBOSOMAL PEPTIDE SYNTHETASE"/>
    <property type="match status" value="1"/>
</dbReference>
<geneLocation type="plasmid" evidence="5">
    <name>pspa1</name>
</geneLocation>
<reference evidence="3 5" key="1">
    <citation type="submission" date="2016-05" db="EMBL/GenBank/DDBJ databases">
        <title>Non-Contiguous Finished Genome Sequence of Streptomyces parvulus 2297 Integrated Site-Specifically with Actinophage R4.</title>
        <authorList>
            <person name="Nishizawa T."/>
            <person name="Miura T."/>
            <person name="Harada C."/>
            <person name="Guo Y."/>
            <person name="Narisawa K."/>
            <person name="Ohta H."/>
            <person name="Takahashi H."/>
            <person name="Shirai M."/>
        </authorList>
    </citation>
    <scope>NUCLEOTIDE SEQUENCE [LARGE SCALE GENOMIC DNA]</scope>
    <source>
        <strain evidence="3 5">2297</strain>
        <plasmid evidence="3">pSPA1</plasmid>
        <plasmid evidence="5">pspa1</plasmid>
    </source>
</reference>